<protein>
    <submittedName>
        <fullName evidence="2">Alpha/beta fold hydrolase</fullName>
    </submittedName>
</protein>
<dbReference type="AlphaFoldDB" id="A0A9X3T247"/>
<feature type="domain" description="AB hydrolase-1" evidence="1">
    <location>
        <begin position="48"/>
        <end position="313"/>
    </location>
</feature>
<name>A0A9X3T247_9ACTN</name>
<keyword evidence="3" id="KW-1185">Reference proteome</keyword>
<dbReference type="InterPro" id="IPR000073">
    <property type="entry name" value="AB_hydrolase_1"/>
</dbReference>
<dbReference type="GO" id="GO:0016787">
    <property type="term" value="F:hydrolase activity"/>
    <property type="evidence" value="ECO:0007669"/>
    <property type="project" value="UniProtKB-KW"/>
</dbReference>
<dbReference type="InterPro" id="IPR029058">
    <property type="entry name" value="AB_hydrolase_fold"/>
</dbReference>
<sequence>MAGWPHVVDIAAGLHRSGVPATPSSVMWRSGPATLQRYTSGDRASGTPVLMVHSLVTRSWVLDLAPGRSLIAALLAAGHDVYLLDWGIPGPAEAGRGFDDYAATLMLAEQVVRDRTGRPRVHLVGYCLGGTLALSTHAALGDTGLASLTAIAPSVDTAVDGRLDGILRSLRLPPVFALDGHGLVPAPLIRESFHWLHPIALRAARQVWRRRRNRNWRAVAGPLSRWVWEHTPFPGALLFDLVDYARGNALSGGRWLVHGRPARLESLEVPVLLAVAATDHIVPPPASLALVDLLRRPPRVVRCPGGHVAMLTGVGTRSILCRELLDFLATA</sequence>
<reference evidence="2" key="1">
    <citation type="submission" date="2022-12" db="EMBL/GenBank/DDBJ databases">
        <title>Gycomyces niveus sp.nov.,a novel actinomycete isolated from soil in Shouguan.</title>
        <authorList>
            <person name="Yang X."/>
        </authorList>
    </citation>
    <scope>NUCLEOTIDE SEQUENCE</scope>
    <source>
        <strain evidence="2">NEAU-A15</strain>
    </source>
</reference>
<comment type="caution">
    <text evidence="2">The sequence shown here is derived from an EMBL/GenBank/DDBJ whole genome shotgun (WGS) entry which is preliminary data.</text>
</comment>
<dbReference type="InterPro" id="IPR051321">
    <property type="entry name" value="PHA/PHB_synthase"/>
</dbReference>
<organism evidence="2 3">
    <name type="scientific">Glycomyces luteolus</name>
    <dbReference type="NCBI Taxonomy" id="2670330"/>
    <lineage>
        <taxon>Bacteria</taxon>
        <taxon>Bacillati</taxon>
        <taxon>Actinomycetota</taxon>
        <taxon>Actinomycetes</taxon>
        <taxon>Glycomycetales</taxon>
        <taxon>Glycomycetaceae</taxon>
        <taxon>Glycomyces</taxon>
    </lineage>
</organism>
<accession>A0A9X3T247</accession>
<dbReference type="RefSeq" id="WP_270108154.1">
    <property type="nucleotide sequence ID" value="NZ_JAPZVP010000001.1"/>
</dbReference>
<dbReference type="PANTHER" id="PTHR36837:SF2">
    <property type="entry name" value="POLY(3-HYDROXYALKANOATE) POLYMERASE SUBUNIT PHAC"/>
    <property type="match status" value="1"/>
</dbReference>
<dbReference type="Pfam" id="PF00561">
    <property type="entry name" value="Abhydrolase_1"/>
    <property type="match status" value="1"/>
</dbReference>
<evidence type="ECO:0000313" key="2">
    <source>
        <dbReference type="EMBL" id="MDA1358360.1"/>
    </source>
</evidence>
<dbReference type="PANTHER" id="PTHR36837">
    <property type="entry name" value="POLY(3-HYDROXYALKANOATE) POLYMERASE SUBUNIT PHAC"/>
    <property type="match status" value="1"/>
</dbReference>
<evidence type="ECO:0000313" key="3">
    <source>
        <dbReference type="Proteomes" id="UP001146067"/>
    </source>
</evidence>
<dbReference type="Gene3D" id="3.40.50.1820">
    <property type="entry name" value="alpha/beta hydrolase"/>
    <property type="match status" value="1"/>
</dbReference>
<evidence type="ECO:0000259" key="1">
    <source>
        <dbReference type="Pfam" id="PF00561"/>
    </source>
</evidence>
<dbReference type="SUPFAM" id="SSF53474">
    <property type="entry name" value="alpha/beta-Hydrolases"/>
    <property type="match status" value="1"/>
</dbReference>
<dbReference type="Proteomes" id="UP001146067">
    <property type="component" value="Unassembled WGS sequence"/>
</dbReference>
<dbReference type="EMBL" id="JAPZVP010000001">
    <property type="protein sequence ID" value="MDA1358360.1"/>
    <property type="molecule type" value="Genomic_DNA"/>
</dbReference>
<keyword evidence="2" id="KW-0378">Hydrolase</keyword>
<gene>
    <name evidence="2" type="ORF">O1R50_01935</name>
</gene>
<proteinExistence type="predicted"/>